<dbReference type="SUPFAM" id="SSF56672">
    <property type="entry name" value="DNA/RNA polymerases"/>
    <property type="match status" value="1"/>
</dbReference>
<reference evidence="5 6" key="1">
    <citation type="journal article" date="2021" name="bioRxiv">
        <title>Chromosome-scale and haplotype-resolved genome assembly of a tetraploid potato cultivar.</title>
        <authorList>
            <person name="Sun H."/>
            <person name="Jiao W.-B."/>
            <person name="Krause K."/>
            <person name="Campoy J.A."/>
            <person name="Goel M."/>
            <person name="Folz-Donahue K."/>
            <person name="Kukat C."/>
            <person name="Huettel B."/>
            <person name="Schneeberger K."/>
        </authorList>
    </citation>
    <scope>NUCLEOTIDE SEQUENCE [LARGE SCALE GENOMIC DNA]</scope>
    <source>
        <strain evidence="5">SolTubOtavaFocal</strain>
        <tissue evidence="5">Leaves</tissue>
    </source>
</reference>
<dbReference type="InterPro" id="IPR000477">
    <property type="entry name" value="RT_dom"/>
</dbReference>
<gene>
    <name evidence="5" type="ORF">KY290_035776</name>
</gene>
<dbReference type="Gene3D" id="3.30.420.10">
    <property type="entry name" value="Ribonuclease H-like superfamily/Ribonuclease H"/>
    <property type="match status" value="1"/>
</dbReference>
<evidence type="ECO:0008006" key="7">
    <source>
        <dbReference type="Google" id="ProtNLM"/>
    </source>
</evidence>
<feature type="compositionally biased region" description="Basic and acidic residues" evidence="2">
    <location>
        <begin position="12"/>
        <end position="24"/>
    </location>
</feature>
<evidence type="ECO:0000313" key="5">
    <source>
        <dbReference type="EMBL" id="KAH0737071.1"/>
    </source>
</evidence>
<comment type="caution">
    <text evidence="5">The sequence shown here is derived from an EMBL/GenBank/DDBJ whole genome shotgun (WGS) entry which is preliminary data.</text>
</comment>
<evidence type="ECO:0000256" key="1">
    <source>
        <dbReference type="ARBA" id="ARBA00023268"/>
    </source>
</evidence>
<feature type="compositionally biased region" description="Polar residues" evidence="2">
    <location>
        <begin position="1"/>
        <end position="11"/>
    </location>
</feature>
<dbReference type="InterPro" id="IPR043128">
    <property type="entry name" value="Rev_trsase/Diguanyl_cyclase"/>
</dbReference>
<evidence type="ECO:0000259" key="4">
    <source>
        <dbReference type="PROSITE" id="PS50879"/>
    </source>
</evidence>
<dbReference type="Pfam" id="PF17919">
    <property type="entry name" value="RT_RNaseH_2"/>
    <property type="match status" value="1"/>
</dbReference>
<proteinExistence type="predicted"/>
<accession>A0ABQ7TSF8</accession>
<organism evidence="5 6">
    <name type="scientific">Solanum tuberosum</name>
    <name type="common">Potato</name>
    <dbReference type="NCBI Taxonomy" id="4113"/>
    <lineage>
        <taxon>Eukaryota</taxon>
        <taxon>Viridiplantae</taxon>
        <taxon>Streptophyta</taxon>
        <taxon>Embryophyta</taxon>
        <taxon>Tracheophyta</taxon>
        <taxon>Spermatophyta</taxon>
        <taxon>Magnoliopsida</taxon>
        <taxon>eudicotyledons</taxon>
        <taxon>Gunneridae</taxon>
        <taxon>Pentapetalae</taxon>
        <taxon>asterids</taxon>
        <taxon>lamiids</taxon>
        <taxon>Solanales</taxon>
        <taxon>Solanaceae</taxon>
        <taxon>Solanoideae</taxon>
        <taxon>Solaneae</taxon>
        <taxon>Solanum</taxon>
    </lineage>
</organism>
<evidence type="ECO:0000256" key="2">
    <source>
        <dbReference type="SAM" id="MobiDB-lite"/>
    </source>
</evidence>
<name>A0ABQ7TSF8_SOLTU</name>
<dbReference type="Gene3D" id="3.10.10.10">
    <property type="entry name" value="HIV Type 1 Reverse Transcriptase, subunit A, domain 1"/>
    <property type="match status" value="1"/>
</dbReference>
<dbReference type="InterPro" id="IPR012337">
    <property type="entry name" value="RNaseH-like_sf"/>
</dbReference>
<dbReference type="InterPro" id="IPR043502">
    <property type="entry name" value="DNA/RNA_pol_sf"/>
</dbReference>
<dbReference type="EMBL" id="JAIVGD010000028">
    <property type="protein sequence ID" value="KAH0737071.1"/>
    <property type="molecule type" value="Genomic_DNA"/>
</dbReference>
<keyword evidence="1" id="KW-0511">Multifunctional enzyme</keyword>
<feature type="domain" description="Reverse transcriptase" evidence="3">
    <location>
        <begin position="229"/>
        <end position="408"/>
    </location>
</feature>
<dbReference type="CDD" id="cd01647">
    <property type="entry name" value="RT_LTR"/>
    <property type="match status" value="1"/>
</dbReference>
<dbReference type="Proteomes" id="UP000826656">
    <property type="component" value="Unassembled WGS sequence"/>
</dbReference>
<dbReference type="InterPro" id="IPR050951">
    <property type="entry name" value="Retrovirus_Pol_polyprotein"/>
</dbReference>
<protein>
    <recommendedName>
        <fullName evidence="7">RNase H type-1 domain-containing protein</fullName>
    </recommendedName>
</protein>
<dbReference type="PANTHER" id="PTHR37984">
    <property type="entry name" value="PROTEIN CBG26694"/>
    <property type="match status" value="1"/>
</dbReference>
<dbReference type="InterPro" id="IPR041577">
    <property type="entry name" value="RT_RNaseH_2"/>
</dbReference>
<dbReference type="InterPro" id="IPR002156">
    <property type="entry name" value="RNaseH_domain"/>
</dbReference>
<feature type="domain" description="RNase H type-1" evidence="4">
    <location>
        <begin position="591"/>
        <end position="663"/>
    </location>
</feature>
<feature type="region of interest" description="Disordered" evidence="2">
    <location>
        <begin position="1"/>
        <end position="28"/>
    </location>
</feature>
<evidence type="ECO:0000259" key="3">
    <source>
        <dbReference type="PROSITE" id="PS50878"/>
    </source>
</evidence>
<dbReference type="PANTHER" id="PTHR37984:SF5">
    <property type="entry name" value="PROTEIN NYNRIN-LIKE"/>
    <property type="match status" value="1"/>
</dbReference>
<dbReference type="InterPro" id="IPR036397">
    <property type="entry name" value="RNaseH_sf"/>
</dbReference>
<dbReference type="Pfam" id="PF00078">
    <property type="entry name" value="RVT_1"/>
    <property type="match status" value="1"/>
</dbReference>
<dbReference type="PROSITE" id="PS50878">
    <property type="entry name" value="RT_POL"/>
    <property type="match status" value="1"/>
</dbReference>
<sequence>MGKEITSSHYTSIEKTKESKEGKTPQRASVFERIGRLTPRVSTFERLSCKDERGSSKQVDEYATTSKTFVFHRLGTKRKSLSERRLLEHENQDSCDITDDKEIHSVFPSCMKRKTVLSITTDGSLKVKISTIVVTNQFHGETNKEEDETVTVENDDIQEAPPQLEDGVQSTVDDLKELNLGILEDPRPIFISALLTPEEKRKYFKLLSQRVFRPELVTQIETEVNKLIEAGFIREVKYPLWISNIVPVKKKNGEIRVCVDFRDLNKACPKDNFPMPIIELMVDATTGHEAMSFMDGSSGYNQIRMSPKDEEYTAFRTQKGIYCFKVMPFGLKNVEATYQRAMQNIFDDMLHKRVECYVDDLVVKTKQVEHHLEDLRIVFERLRKFDLKMNPLKCAFGVTSGKFLGFIVCHRGIEVDPAKIDAIQKMLEPKNLRDLRSLQGNLAFIRRFISNLAGRCQPFNHLMKKDAFFHWDQSCRNAFESIKRYLMNSPVLGAQTLGKPLILYIASQERSLGAFLAQENEAKKEQALYYLSRTLIGAELNYTPIEKMCLALLYAAVKGQTLANFLADHPLPGKWETSDEFPDEDAFLTEELPAWTMFFDGSVRRDGAGAGVVLISPEQLILTFSFVLGETYSNNAAEYQDLIVGLEMALDMKIPQLDVYADS</sequence>
<keyword evidence="6" id="KW-1185">Reference proteome</keyword>
<dbReference type="Gene3D" id="3.30.70.270">
    <property type="match status" value="2"/>
</dbReference>
<evidence type="ECO:0000313" key="6">
    <source>
        <dbReference type="Proteomes" id="UP000826656"/>
    </source>
</evidence>
<dbReference type="SUPFAM" id="SSF53098">
    <property type="entry name" value="Ribonuclease H-like"/>
    <property type="match status" value="1"/>
</dbReference>
<dbReference type="Pfam" id="PF13456">
    <property type="entry name" value="RVT_3"/>
    <property type="match status" value="1"/>
</dbReference>
<dbReference type="PROSITE" id="PS50879">
    <property type="entry name" value="RNASE_H_1"/>
    <property type="match status" value="1"/>
</dbReference>